<feature type="compositionally biased region" description="Polar residues" evidence="1">
    <location>
        <begin position="1"/>
        <end position="10"/>
    </location>
</feature>
<proteinExistence type="predicted"/>
<feature type="compositionally biased region" description="Basic residues" evidence="1">
    <location>
        <begin position="49"/>
        <end position="66"/>
    </location>
</feature>
<keyword evidence="3" id="KW-1185">Reference proteome</keyword>
<organism evidence="2 3">
    <name type="scientific">Tritrichomonas musculus</name>
    <dbReference type="NCBI Taxonomy" id="1915356"/>
    <lineage>
        <taxon>Eukaryota</taxon>
        <taxon>Metamonada</taxon>
        <taxon>Parabasalia</taxon>
        <taxon>Tritrichomonadida</taxon>
        <taxon>Tritrichomonadidae</taxon>
        <taxon>Tritrichomonas</taxon>
    </lineage>
</organism>
<gene>
    <name evidence="2" type="ORF">M9Y10_002914</name>
</gene>
<dbReference type="EMBL" id="JAPFFF010000001">
    <property type="protein sequence ID" value="KAK8900585.1"/>
    <property type="molecule type" value="Genomic_DNA"/>
</dbReference>
<protein>
    <submittedName>
        <fullName evidence="2">Uncharacterized protein</fullName>
    </submittedName>
</protein>
<name>A0ABR2LB42_9EUKA</name>
<feature type="compositionally biased region" description="Low complexity" evidence="1">
    <location>
        <begin position="554"/>
        <end position="704"/>
    </location>
</feature>
<feature type="region of interest" description="Disordered" evidence="1">
    <location>
        <begin position="445"/>
        <end position="514"/>
    </location>
</feature>
<reference evidence="2 3" key="1">
    <citation type="submission" date="2024-04" db="EMBL/GenBank/DDBJ databases">
        <title>Tritrichomonas musculus Genome.</title>
        <authorList>
            <person name="Alves-Ferreira E."/>
            <person name="Grigg M."/>
            <person name="Lorenzi H."/>
            <person name="Galac M."/>
        </authorList>
    </citation>
    <scope>NUCLEOTIDE SEQUENCE [LARGE SCALE GENOMIC DNA]</scope>
    <source>
        <strain evidence="2 3">EAF2021</strain>
    </source>
</reference>
<evidence type="ECO:0000313" key="2">
    <source>
        <dbReference type="EMBL" id="KAK8900585.1"/>
    </source>
</evidence>
<sequence>MNRASSSRNAPVNRFDFSAPVPSPLQAPRFIQSNSIPITQPDTNDKNQNSKHNHRHRFSKSQRAPRRQGGLSMTQEVMPYGRKPPKPPREESTSPRVSARSHRRNYNGSPTESRRGLAAAQPIREYMIHFERLVSMTEDYIRTNPTYGSYVGDVKSLKDAYDVFVLQGSLHFSTSNPDDDPRPTIKTTPIYKSAKNLLNAWAKYIESTNAIESEGLAPHLDKINDSFNQINSTIKNMRRAMPNIRYRTDVSCVSLETFQGHISALREEVSEQFLAPKELRFKQFDGARFQQQITFLTRQIFEIYAHSLPNSCLPLARKIQTRTELSTAIANISSAVLAARKCDEVFNSMKGEIILANQRLTSIFQRMNFPFSVSLIFDDDKIVQTNQNKNNDIKSFSLHANTNANENVNNENNANADENANTEENPNTEESANAEVNVNAEENANTEVNTNTEENANTEENTNASENANTEENANNENNANTEENTNASENTNNDENLNTEENVNNENNENNANTEENANAEANVNAEKNANNDENPNTEENVNNENNANAEENTNASENANNGENPNTEENVNNENNANAEENTNASENANNGENPNTEENVNNENNENNANAEENTNASENANNGENPNTEENVNNENNENNANAEENTNNGENPNTEENVNNENNANAEENTNNGENPNTEENVNNENNANAEENTNARENVNFEENANT</sequence>
<feature type="region of interest" description="Disordered" evidence="1">
    <location>
        <begin position="1"/>
        <end position="117"/>
    </location>
</feature>
<evidence type="ECO:0000256" key="1">
    <source>
        <dbReference type="SAM" id="MobiDB-lite"/>
    </source>
</evidence>
<feature type="region of interest" description="Disordered" evidence="1">
    <location>
        <begin position="554"/>
        <end position="713"/>
    </location>
</feature>
<evidence type="ECO:0000313" key="3">
    <source>
        <dbReference type="Proteomes" id="UP001470230"/>
    </source>
</evidence>
<accession>A0ABR2LB42</accession>
<feature type="compositionally biased region" description="Polar residues" evidence="1">
    <location>
        <begin position="31"/>
        <end position="42"/>
    </location>
</feature>
<comment type="caution">
    <text evidence="2">The sequence shown here is derived from an EMBL/GenBank/DDBJ whole genome shotgun (WGS) entry which is preliminary data.</text>
</comment>
<dbReference type="Proteomes" id="UP001470230">
    <property type="component" value="Unassembled WGS sequence"/>
</dbReference>
<feature type="region of interest" description="Disordered" evidence="1">
    <location>
        <begin position="404"/>
        <end position="432"/>
    </location>
</feature>